<sequence length="77" mass="7905">MSRIGIVLGAAAVVLTAGAIAVPALAGTAEDAPRAELTPQAEQAPAPEAQPKFPGDPYAGRCVYWLTGDTQLRECGR</sequence>
<accession>A0A563EXQ5</accession>
<dbReference type="RefSeq" id="WP_146350563.1">
    <property type="nucleotide sequence ID" value="NZ_VOBR01000005.1"/>
</dbReference>
<protein>
    <submittedName>
        <fullName evidence="3">Uncharacterized protein</fullName>
    </submittedName>
</protein>
<feature type="chain" id="PRO_5021887740" evidence="2">
    <location>
        <begin position="27"/>
        <end position="77"/>
    </location>
</feature>
<comment type="caution">
    <text evidence="3">The sequence shown here is derived from an EMBL/GenBank/DDBJ whole genome shotgun (WGS) entry which is preliminary data.</text>
</comment>
<dbReference type="AlphaFoldDB" id="A0A563EXQ5"/>
<dbReference type="EMBL" id="VOBR01000005">
    <property type="protein sequence ID" value="TWP52507.1"/>
    <property type="molecule type" value="Genomic_DNA"/>
</dbReference>
<feature type="compositionally biased region" description="Low complexity" evidence="1">
    <location>
        <begin position="39"/>
        <end position="51"/>
    </location>
</feature>
<proteinExistence type="predicted"/>
<evidence type="ECO:0000313" key="3">
    <source>
        <dbReference type="EMBL" id="TWP52507.1"/>
    </source>
</evidence>
<gene>
    <name evidence="3" type="ORF">FKR81_09275</name>
</gene>
<feature type="signal peptide" evidence="2">
    <location>
        <begin position="1"/>
        <end position="26"/>
    </location>
</feature>
<evidence type="ECO:0000256" key="2">
    <source>
        <dbReference type="SAM" id="SignalP"/>
    </source>
</evidence>
<keyword evidence="4" id="KW-1185">Reference proteome</keyword>
<name>A0A563EXQ5_9PSEU</name>
<feature type="region of interest" description="Disordered" evidence="1">
    <location>
        <begin position="31"/>
        <end position="57"/>
    </location>
</feature>
<keyword evidence="2" id="KW-0732">Signal</keyword>
<reference evidence="3 4" key="1">
    <citation type="submission" date="2019-07" db="EMBL/GenBank/DDBJ databases">
        <title>Lentzea xizangensis sp. nov., isolated from Qinghai-Tibetan Plateau Soils.</title>
        <authorList>
            <person name="Huang J."/>
        </authorList>
    </citation>
    <scope>NUCLEOTIDE SEQUENCE [LARGE SCALE GENOMIC DNA]</scope>
    <source>
        <strain evidence="3 4">FXJ1.1311</strain>
    </source>
</reference>
<organism evidence="3 4">
    <name type="scientific">Lentzea tibetensis</name>
    <dbReference type="NCBI Taxonomy" id="2591470"/>
    <lineage>
        <taxon>Bacteria</taxon>
        <taxon>Bacillati</taxon>
        <taxon>Actinomycetota</taxon>
        <taxon>Actinomycetes</taxon>
        <taxon>Pseudonocardiales</taxon>
        <taxon>Pseudonocardiaceae</taxon>
        <taxon>Lentzea</taxon>
    </lineage>
</organism>
<evidence type="ECO:0000256" key="1">
    <source>
        <dbReference type="SAM" id="MobiDB-lite"/>
    </source>
</evidence>
<dbReference type="Proteomes" id="UP000316639">
    <property type="component" value="Unassembled WGS sequence"/>
</dbReference>
<evidence type="ECO:0000313" key="4">
    <source>
        <dbReference type="Proteomes" id="UP000316639"/>
    </source>
</evidence>